<name>D8U911_VOLCA</name>
<dbReference type="KEGG" id="vcn:VOLCADRAFT_106669"/>
<evidence type="ECO:0000256" key="1">
    <source>
        <dbReference type="SAM" id="Phobius"/>
    </source>
</evidence>
<feature type="transmembrane region" description="Helical" evidence="1">
    <location>
        <begin position="22"/>
        <end position="43"/>
    </location>
</feature>
<keyword evidence="1" id="KW-0812">Transmembrane</keyword>
<accession>D8U911</accession>
<dbReference type="Proteomes" id="UP000001058">
    <property type="component" value="Unassembled WGS sequence"/>
</dbReference>
<evidence type="ECO:0000313" key="3">
    <source>
        <dbReference type="Proteomes" id="UP000001058"/>
    </source>
</evidence>
<dbReference type="EMBL" id="GL378369">
    <property type="protein sequence ID" value="EFJ43903.1"/>
    <property type="molecule type" value="Genomic_DNA"/>
</dbReference>
<evidence type="ECO:0000313" key="2">
    <source>
        <dbReference type="EMBL" id="EFJ43903.1"/>
    </source>
</evidence>
<gene>
    <name evidence="2" type="ORF">VOLCADRAFT_106669</name>
</gene>
<keyword evidence="1" id="KW-0472">Membrane</keyword>
<protein>
    <submittedName>
        <fullName evidence="2">Uncharacterized protein</fullName>
    </submittedName>
</protein>
<dbReference type="GeneID" id="9622104"/>
<dbReference type="AlphaFoldDB" id="D8U911"/>
<proteinExistence type="predicted"/>
<dbReference type="RefSeq" id="XP_002955149.1">
    <property type="nucleotide sequence ID" value="XM_002955103.1"/>
</dbReference>
<dbReference type="InParanoid" id="D8U911"/>
<keyword evidence="1" id="KW-1133">Transmembrane helix</keyword>
<sequence>MVDGEISKTCANLQNRGIHGIYFPYLYICMYALPVYLHTISWIRPYMSKGTCKYPHERDDKGVHDVRPTAHSALLCLTRLTMGLPTVNGNLYHRIYTFDLISHLTKIKTP</sequence>
<reference evidence="2 3" key="1">
    <citation type="journal article" date="2010" name="Science">
        <title>Genomic analysis of organismal complexity in the multicellular green alga Volvox carteri.</title>
        <authorList>
            <person name="Prochnik S.E."/>
            <person name="Umen J."/>
            <person name="Nedelcu A.M."/>
            <person name="Hallmann A."/>
            <person name="Miller S.M."/>
            <person name="Nishii I."/>
            <person name="Ferris P."/>
            <person name="Kuo A."/>
            <person name="Mitros T."/>
            <person name="Fritz-Laylin L.K."/>
            <person name="Hellsten U."/>
            <person name="Chapman J."/>
            <person name="Simakov O."/>
            <person name="Rensing S.A."/>
            <person name="Terry A."/>
            <person name="Pangilinan J."/>
            <person name="Kapitonov V."/>
            <person name="Jurka J."/>
            <person name="Salamov A."/>
            <person name="Shapiro H."/>
            <person name="Schmutz J."/>
            <person name="Grimwood J."/>
            <person name="Lindquist E."/>
            <person name="Lucas S."/>
            <person name="Grigoriev I.V."/>
            <person name="Schmitt R."/>
            <person name="Kirk D."/>
            <person name="Rokhsar D.S."/>
        </authorList>
    </citation>
    <scope>NUCLEOTIDE SEQUENCE [LARGE SCALE GENOMIC DNA]</scope>
    <source>
        <strain evidence="3">f. Nagariensis / Eve</strain>
    </source>
</reference>
<organism evidence="3">
    <name type="scientific">Volvox carteri f. nagariensis</name>
    <dbReference type="NCBI Taxonomy" id="3068"/>
    <lineage>
        <taxon>Eukaryota</taxon>
        <taxon>Viridiplantae</taxon>
        <taxon>Chlorophyta</taxon>
        <taxon>core chlorophytes</taxon>
        <taxon>Chlorophyceae</taxon>
        <taxon>CS clade</taxon>
        <taxon>Chlamydomonadales</taxon>
        <taxon>Volvocaceae</taxon>
        <taxon>Volvox</taxon>
    </lineage>
</organism>
<keyword evidence="3" id="KW-1185">Reference proteome</keyword>